<feature type="binding site" evidence="14">
    <location>
        <begin position="172"/>
        <end position="178"/>
    </location>
    <ligand>
        <name>ATP</name>
        <dbReference type="ChEBI" id="CHEBI:30616"/>
    </ligand>
</feature>
<evidence type="ECO:0000256" key="11">
    <source>
        <dbReference type="ARBA" id="ARBA00023306"/>
    </source>
</evidence>
<organism evidence="19 20">
    <name type="scientific">Candidatus Portnoybacteria bacterium CG06_land_8_20_14_3_00_39_12</name>
    <dbReference type="NCBI Taxonomy" id="1974809"/>
    <lineage>
        <taxon>Bacteria</taxon>
        <taxon>Candidatus Portnoyibacteriota</taxon>
    </lineage>
</organism>
<gene>
    <name evidence="14 19" type="primary">murC</name>
    <name evidence="19" type="ORF">COS76_03990</name>
</gene>
<dbReference type="EC" id="6.3.2.8" evidence="3 14"/>
<dbReference type="AlphaFoldDB" id="A0A2M7AW94"/>
<keyword evidence="7 14" id="KW-0547">Nucleotide-binding</keyword>
<dbReference type="EMBL" id="PEVY01000083">
    <property type="protein sequence ID" value="PIU74839.1"/>
    <property type="molecule type" value="Genomic_DNA"/>
</dbReference>
<comment type="function">
    <text evidence="14">Cell wall formation.</text>
</comment>
<reference evidence="20" key="1">
    <citation type="submission" date="2017-09" db="EMBL/GenBank/DDBJ databases">
        <title>Depth-based differentiation of microbial function through sediment-hosted aquifers and enrichment of novel symbionts in the deep terrestrial subsurface.</title>
        <authorList>
            <person name="Probst A.J."/>
            <person name="Ladd B."/>
            <person name="Jarett J.K."/>
            <person name="Geller-Mcgrath D.E."/>
            <person name="Sieber C.M.K."/>
            <person name="Emerson J.B."/>
            <person name="Anantharaman K."/>
            <person name="Thomas B.C."/>
            <person name="Malmstrom R."/>
            <person name="Stieglmeier M."/>
            <person name="Klingl A."/>
            <person name="Woyke T."/>
            <person name="Ryan C.M."/>
            <person name="Banfield J.F."/>
        </authorList>
    </citation>
    <scope>NUCLEOTIDE SEQUENCE [LARGE SCALE GENOMIC DNA]</scope>
</reference>
<dbReference type="Gene3D" id="3.40.50.720">
    <property type="entry name" value="NAD(P)-binding Rossmann-like Domain"/>
    <property type="match status" value="1"/>
</dbReference>
<proteinExistence type="inferred from homology"/>
<keyword evidence="12 14" id="KW-0961">Cell wall biogenesis/degradation</keyword>
<comment type="pathway">
    <text evidence="2 14">Cell wall biogenesis; peptidoglycan biosynthesis.</text>
</comment>
<keyword evidence="6 14" id="KW-0132">Cell division</keyword>
<keyword evidence="8 14" id="KW-0067">ATP-binding</keyword>
<name>A0A2M7AW94_9BACT</name>
<evidence type="ECO:0000259" key="18">
    <source>
        <dbReference type="Pfam" id="PF08245"/>
    </source>
</evidence>
<dbReference type="UniPathway" id="UPA00219"/>
<comment type="subcellular location">
    <subcellularLocation>
        <location evidence="1 14">Cytoplasm</location>
    </subcellularLocation>
</comment>
<dbReference type="Pfam" id="PF08245">
    <property type="entry name" value="Mur_ligase_M"/>
    <property type="match status" value="1"/>
</dbReference>
<evidence type="ECO:0000256" key="10">
    <source>
        <dbReference type="ARBA" id="ARBA00022984"/>
    </source>
</evidence>
<dbReference type="GO" id="GO:0051301">
    <property type="term" value="P:cell division"/>
    <property type="evidence" value="ECO:0007669"/>
    <property type="project" value="UniProtKB-KW"/>
</dbReference>
<evidence type="ECO:0000256" key="14">
    <source>
        <dbReference type="HAMAP-Rule" id="MF_00046"/>
    </source>
</evidence>
<dbReference type="Gene3D" id="3.90.190.20">
    <property type="entry name" value="Mur ligase, C-terminal domain"/>
    <property type="match status" value="1"/>
</dbReference>
<evidence type="ECO:0000256" key="4">
    <source>
        <dbReference type="ARBA" id="ARBA00022490"/>
    </source>
</evidence>
<keyword evidence="11 14" id="KW-0131">Cell cycle</keyword>
<protein>
    <recommendedName>
        <fullName evidence="3 14">UDP-N-acetylmuramate--L-alanine ligase</fullName>
        <ecNumber evidence="3 14">6.3.2.8</ecNumber>
    </recommendedName>
    <alternativeName>
        <fullName evidence="14">UDP-N-acetylmuramoyl-L-alanine synthetase</fullName>
    </alternativeName>
</protein>
<feature type="transmembrane region" description="Helical" evidence="15">
    <location>
        <begin position="6"/>
        <end position="27"/>
    </location>
</feature>
<feature type="domain" description="Mur ligase N-terminal catalytic" evidence="16">
    <location>
        <begin position="55"/>
        <end position="163"/>
    </location>
</feature>
<evidence type="ECO:0000256" key="2">
    <source>
        <dbReference type="ARBA" id="ARBA00004752"/>
    </source>
</evidence>
<dbReference type="InterPro" id="IPR004101">
    <property type="entry name" value="Mur_ligase_C"/>
</dbReference>
<evidence type="ECO:0000313" key="19">
    <source>
        <dbReference type="EMBL" id="PIU74839.1"/>
    </source>
</evidence>
<evidence type="ECO:0000313" key="20">
    <source>
        <dbReference type="Proteomes" id="UP000228775"/>
    </source>
</evidence>
<dbReference type="GO" id="GO:0008763">
    <property type="term" value="F:UDP-N-acetylmuramate-L-alanine ligase activity"/>
    <property type="evidence" value="ECO:0007669"/>
    <property type="project" value="UniProtKB-UniRule"/>
</dbReference>
<keyword evidence="9 14" id="KW-0133">Cell shape</keyword>
<dbReference type="Proteomes" id="UP000228775">
    <property type="component" value="Unassembled WGS sequence"/>
</dbReference>
<dbReference type="GO" id="GO:0005737">
    <property type="term" value="C:cytoplasm"/>
    <property type="evidence" value="ECO:0007669"/>
    <property type="project" value="UniProtKB-SubCell"/>
</dbReference>
<keyword evidence="10 14" id="KW-0573">Peptidoglycan synthesis</keyword>
<evidence type="ECO:0000256" key="6">
    <source>
        <dbReference type="ARBA" id="ARBA00022618"/>
    </source>
</evidence>
<feature type="domain" description="Mur ligase central" evidence="18">
    <location>
        <begin position="170"/>
        <end position="345"/>
    </location>
</feature>
<keyword evidence="4 14" id="KW-0963">Cytoplasm</keyword>
<dbReference type="InterPro" id="IPR000713">
    <property type="entry name" value="Mur_ligase_N"/>
</dbReference>
<feature type="domain" description="Mur ligase C-terminal" evidence="17">
    <location>
        <begin position="385"/>
        <end position="520"/>
    </location>
</feature>
<dbReference type="Gene3D" id="3.40.1190.10">
    <property type="entry name" value="Mur-like, catalytic domain"/>
    <property type="match status" value="1"/>
</dbReference>
<comment type="catalytic activity">
    <reaction evidence="13 14">
        <text>UDP-N-acetyl-alpha-D-muramate + L-alanine + ATP = UDP-N-acetyl-alpha-D-muramoyl-L-alanine + ADP + phosphate + H(+)</text>
        <dbReference type="Rhea" id="RHEA:23372"/>
        <dbReference type="ChEBI" id="CHEBI:15378"/>
        <dbReference type="ChEBI" id="CHEBI:30616"/>
        <dbReference type="ChEBI" id="CHEBI:43474"/>
        <dbReference type="ChEBI" id="CHEBI:57972"/>
        <dbReference type="ChEBI" id="CHEBI:70757"/>
        <dbReference type="ChEBI" id="CHEBI:83898"/>
        <dbReference type="ChEBI" id="CHEBI:456216"/>
        <dbReference type="EC" id="6.3.2.8"/>
    </reaction>
</comment>
<evidence type="ECO:0000259" key="16">
    <source>
        <dbReference type="Pfam" id="PF01225"/>
    </source>
</evidence>
<dbReference type="SUPFAM" id="SSF53623">
    <property type="entry name" value="MurD-like peptide ligases, catalytic domain"/>
    <property type="match status" value="1"/>
</dbReference>
<dbReference type="PANTHER" id="PTHR43445">
    <property type="entry name" value="UDP-N-ACETYLMURAMATE--L-ALANINE LIGASE-RELATED"/>
    <property type="match status" value="1"/>
</dbReference>
<keyword evidence="5 14" id="KW-0436">Ligase</keyword>
<dbReference type="HAMAP" id="MF_00046">
    <property type="entry name" value="MurC"/>
    <property type="match status" value="1"/>
</dbReference>
<evidence type="ECO:0000256" key="3">
    <source>
        <dbReference type="ARBA" id="ARBA00012211"/>
    </source>
</evidence>
<dbReference type="GO" id="GO:0071555">
    <property type="term" value="P:cell wall organization"/>
    <property type="evidence" value="ECO:0007669"/>
    <property type="project" value="UniProtKB-KW"/>
</dbReference>
<evidence type="ECO:0000256" key="9">
    <source>
        <dbReference type="ARBA" id="ARBA00022960"/>
    </source>
</evidence>
<accession>A0A2M7AW94</accession>
<evidence type="ECO:0000256" key="7">
    <source>
        <dbReference type="ARBA" id="ARBA00022741"/>
    </source>
</evidence>
<dbReference type="GO" id="GO:0008360">
    <property type="term" value="P:regulation of cell shape"/>
    <property type="evidence" value="ECO:0007669"/>
    <property type="project" value="UniProtKB-KW"/>
</dbReference>
<dbReference type="SUPFAM" id="SSF51984">
    <property type="entry name" value="MurCD N-terminal domain"/>
    <property type="match status" value="1"/>
</dbReference>
<evidence type="ECO:0000256" key="1">
    <source>
        <dbReference type="ARBA" id="ARBA00004496"/>
    </source>
</evidence>
<dbReference type="InterPro" id="IPR036615">
    <property type="entry name" value="Mur_ligase_C_dom_sf"/>
</dbReference>
<evidence type="ECO:0000256" key="8">
    <source>
        <dbReference type="ARBA" id="ARBA00022840"/>
    </source>
</evidence>
<comment type="similarity">
    <text evidence="14">Belongs to the MurCDEF family.</text>
</comment>
<comment type="caution">
    <text evidence="19">The sequence shown here is derived from an EMBL/GenBank/DDBJ whole genome shotgun (WGS) entry which is preliminary data.</text>
</comment>
<keyword evidence="15" id="KW-1133">Transmembrane helix</keyword>
<evidence type="ECO:0000259" key="17">
    <source>
        <dbReference type="Pfam" id="PF02875"/>
    </source>
</evidence>
<dbReference type="GO" id="GO:0009252">
    <property type="term" value="P:peptidoglycan biosynthetic process"/>
    <property type="evidence" value="ECO:0007669"/>
    <property type="project" value="UniProtKB-UniRule"/>
</dbReference>
<evidence type="ECO:0000256" key="15">
    <source>
        <dbReference type="SAM" id="Phobius"/>
    </source>
</evidence>
<dbReference type="GO" id="GO:0005524">
    <property type="term" value="F:ATP binding"/>
    <property type="evidence" value="ECO:0007669"/>
    <property type="project" value="UniProtKB-UniRule"/>
</dbReference>
<dbReference type="InterPro" id="IPR013221">
    <property type="entry name" value="Mur_ligase_cen"/>
</dbReference>
<dbReference type="InterPro" id="IPR005758">
    <property type="entry name" value="UDP-N-AcMur_Ala_ligase_MurC"/>
</dbReference>
<evidence type="ECO:0000256" key="5">
    <source>
        <dbReference type="ARBA" id="ARBA00022598"/>
    </source>
</evidence>
<dbReference type="Pfam" id="PF01225">
    <property type="entry name" value="Mur_ligase"/>
    <property type="match status" value="1"/>
</dbReference>
<dbReference type="SUPFAM" id="SSF53244">
    <property type="entry name" value="MurD-like peptide ligases, peptide-binding domain"/>
    <property type="match status" value="1"/>
</dbReference>
<keyword evidence="15" id="KW-0812">Transmembrane</keyword>
<dbReference type="PANTHER" id="PTHR43445:SF3">
    <property type="entry name" value="UDP-N-ACETYLMURAMATE--L-ALANINE LIGASE"/>
    <property type="match status" value="1"/>
</dbReference>
<dbReference type="InterPro" id="IPR036565">
    <property type="entry name" value="Mur-like_cat_sf"/>
</dbReference>
<sequence length="530" mass="59362">MSIDKVLKIHFIGIGGIGVSALARLFLLGGKDWVMKNFGKVLDAQTAIGAEKFLITGSDLVESEVVLDLRKLGAEIAVGVHKKENLCLCHAELVSASSINVVDSGSAMPRMVRGAAAGMTITDNPDLIVYSAAVPKDNPELKEAKKLKILCLSYAQVVGELTKKMFTIAISGMHGKSTTTAMLALVLEKAGLDPTVIIGTKLKQWDGANARLGKSQYLVIEADEWQASFLNYWPKIIVLTNIEEEHLDYYRDLPHIMKIFQEYLGHLPADGYLVANGDDENIKKIFNFQFLISKQFPTSNSKNYELKTKNFSWFSLRQIEAKELRRVLQIPGQHNISNALAVLSAARILGVKDEIIFQALSEFTGTWRRFEESYLKIKNYKSKMVSGGKPLKIISDYGHHPTEVKATLQAAKEKYPDKKIWVLFQPHQYQRTYYLFDRFVDSFDQADGLILMKIYDVAGRETKELKQKVSSAKLAQAIRERDQRRGVVRPILTVDDLDQAKKLIVSNVVEADILIVMGAGDIYKILNSTF</sequence>
<dbReference type="InterPro" id="IPR050061">
    <property type="entry name" value="MurCDEF_pg_biosynth"/>
</dbReference>
<dbReference type="Pfam" id="PF02875">
    <property type="entry name" value="Mur_ligase_C"/>
    <property type="match status" value="1"/>
</dbReference>
<keyword evidence="15" id="KW-0472">Membrane</keyword>
<dbReference type="NCBIfam" id="TIGR01082">
    <property type="entry name" value="murC"/>
    <property type="match status" value="1"/>
</dbReference>
<evidence type="ECO:0000256" key="13">
    <source>
        <dbReference type="ARBA" id="ARBA00047833"/>
    </source>
</evidence>
<evidence type="ECO:0000256" key="12">
    <source>
        <dbReference type="ARBA" id="ARBA00023316"/>
    </source>
</evidence>